<evidence type="ECO:0000313" key="9">
    <source>
        <dbReference type="Proteomes" id="UP000198635"/>
    </source>
</evidence>
<feature type="transmembrane region" description="Helical" evidence="6">
    <location>
        <begin position="123"/>
        <end position="142"/>
    </location>
</feature>
<dbReference type="InterPro" id="IPR036837">
    <property type="entry name" value="Cation_efflux_CTD_sf"/>
</dbReference>
<dbReference type="InterPro" id="IPR027470">
    <property type="entry name" value="Cation_efflux_CTD"/>
</dbReference>
<keyword evidence="3 6" id="KW-0812">Transmembrane</keyword>
<name>A0A1I3W5G3_9BACT</name>
<gene>
    <name evidence="8" type="ORF">SAMN04488082_11246</name>
</gene>
<dbReference type="PANTHER" id="PTHR43840:SF15">
    <property type="entry name" value="MITOCHONDRIAL METAL TRANSPORTER 1-RELATED"/>
    <property type="match status" value="1"/>
</dbReference>
<dbReference type="STRING" id="52560.SAMN04488082_11246"/>
<dbReference type="PROSITE" id="PS51186">
    <property type="entry name" value="GNAT"/>
    <property type="match status" value="1"/>
</dbReference>
<dbReference type="Pfam" id="PF16916">
    <property type="entry name" value="ZT_dimer"/>
    <property type="match status" value="1"/>
</dbReference>
<dbReference type="InterPro" id="IPR050291">
    <property type="entry name" value="CDF_Transporter"/>
</dbReference>
<dbReference type="EMBL" id="FORX01000012">
    <property type="protein sequence ID" value="SFK02715.1"/>
    <property type="molecule type" value="Genomic_DNA"/>
</dbReference>
<feature type="transmembrane region" description="Helical" evidence="6">
    <location>
        <begin position="20"/>
        <end position="42"/>
    </location>
</feature>
<evidence type="ECO:0000256" key="5">
    <source>
        <dbReference type="ARBA" id="ARBA00023136"/>
    </source>
</evidence>
<reference evidence="9" key="1">
    <citation type="submission" date="2016-10" db="EMBL/GenBank/DDBJ databases">
        <authorList>
            <person name="Varghese N."/>
            <person name="Submissions S."/>
        </authorList>
    </citation>
    <scope>NUCLEOTIDE SEQUENCE [LARGE SCALE GENOMIC DNA]</scope>
    <source>
        <strain evidence="9">DSM 5918</strain>
    </source>
</reference>
<dbReference type="Gene3D" id="3.30.70.1350">
    <property type="entry name" value="Cation efflux protein, cytoplasmic domain"/>
    <property type="match status" value="1"/>
</dbReference>
<dbReference type="GO" id="GO:0016020">
    <property type="term" value="C:membrane"/>
    <property type="evidence" value="ECO:0007669"/>
    <property type="project" value="UniProtKB-SubCell"/>
</dbReference>
<dbReference type="CDD" id="cd04301">
    <property type="entry name" value="NAT_SF"/>
    <property type="match status" value="1"/>
</dbReference>
<evidence type="ECO:0000256" key="3">
    <source>
        <dbReference type="ARBA" id="ARBA00022692"/>
    </source>
</evidence>
<dbReference type="Pfam" id="PF01545">
    <property type="entry name" value="Cation_efflux"/>
    <property type="match status" value="1"/>
</dbReference>
<keyword evidence="5 6" id="KW-0472">Membrane</keyword>
<dbReference type="RefSeq" id="WP_092375880.1">
    <property type="nucleotide sequence ID" value="NZ_FORX01000012.1"/>
</dbReference>
<dbReference type="InterPro" id="IPR058533">
    <property type="entry name" value="Cation_efflux_TM"/>
</dbReference>
<evidence type="ECO:0000256" key="1">
    <source>
        <dbReference type="ARBA" id="ARBA00004141"/>
    </source>
</evidence>
<dbReference type="InterPro" id="IPR000182">
    <property type="entry name" value="GNAT_dom"/>
</dbReference>
<proteinExistence type="predicted"/>
<evidence type="ECO:0000256" key="6">
    <source>
        <dbReference type="SAM" id="Phobius"/>
    </source>
</evidence>
<dbReference type="OrthoDB" id="5451134at2"/>
<feature type="transmembrane region" description="Helical" evidence="6">
    <location>
        <begin position="54"/>
        <end position="72"/>
    </location>
</feature>
<dbReference type="InterPro" id="IPR016181">
    <property type="entry name" value="Acyl_CoA_acyltransferase"/>
</dbReference>
<dbReference type="Proteomes" id="UP000198635">
    <property type="component" value="Unassembled WGS sequence"/>
</dbReference>
<organism evidence="8 9">
    <name type="scientific">Desulfomicrobium apsheronum</name>
    <dbReference type="NCBI Taxonomy" id="52560"/>
    <lineage>
        <taxon>Bacteria</taxon>
        <taxon>Pseudomonadati</taxon>
        <taxon>Thermodesulfobacteriota</taxon>
        <taxon>Desulfovibrionia</taxon>
        <taxon>Desulfovibrionales</taxon>
        <taxon>Desulfomicrobiaceae</taxon>
        <taxon>Desulfomicrobium</taxon>
    </lineage>
</organism>
<dbReference type="SUPFAM" id="SSF55729">
    <property type="entry name" value="Acyl-CoA N-acyltransferases (Nat)"/>
    <property type="match status" value="1"/>
</dbReference>
<dbReference type="SUPFAM" id="SSF160240">
    <property type="entry name" value="Cation efflux protein cytoplasmic domain-like"/>
    <property type="match status" value="1"/>
</dbReference>
<evidence type="ECO:0000256" key="2">
    <source>
        <dbReference type="ARBA" id="ARBA00022448"/>
    </source>
</evidence>
<keyword evidence="4 6" id="KW-1133">Transmembrane helix</keyword>
<evidence type="ECO:0000259" key="7">
    <source>
        <dbReference type="PROSITE" id="PS51186"/>
    </source>
</evidence>
<evidence type="ECO:0000256" key="4">
    <source>
        <dbReference type="ARBA" id="ARBA00022989"/>
    </source>
</evidence>
<feature type="transmembrane region" description="Helical" evidence="6">
    <location>
        <begin position="163"/>
        <end position="183"/>
    </location>
</feature>
<sequence length="492" mass="55795">MQNNSSADYEKDNLPLQFKVLKLALLIDVSSCIPVIAIAILSNSMILLTDIYDYSYNIISGIISVTIVNKLIKGKITSYDYGAGKLESMCSLLISVLVVLGLVVTAGLSIHRIIYPQELNVDFALVGFVINFISLVINVILWKRIHKIALVSNSPIMKSQWRLHRANAIANIFVFVSLIAAVFLRDFSWGFIIDPACAILLIFAAGYAFLDLIKESMHDLLDKTLDEDLQMKVLRRLSEYFDWYDSFHGVKSRKSGKKIIIDITLGFTPDKTAGDIFDLSGRIKEKLENDIPDSEVQIIPRIYKEFSETNIAKNSLKRIQIQPITEQNIPDSMELVKKFLPTDNYELILKVLKESCMLGSNKNELLEENITHPRYWVALSGDKVIGFSGYYFEPNETDAVWAGWAAVERSLGMLSAKAANGLIAKVVYEARKTGRKYIRLFTCDLPEEIMANKIYDKLGFTVYKRGIDWDGIEIIYKQAQTESVYDKFEKNR</sequence>
<keyword evidence="9" id="KW-1185">Reference proteome</keyword>
<protein>
    <submittedName>
        <fullName evidence="8">Divalent metal cation (Fe/Co/Zn/Cd) transporter</fullName>
    </submittedName>
</protein>
<dbReference type="GO" id="GO:0016747">
    <property type="term" value="F:acyltransferase activity, transferring groups other than amino-acyl groups"/>
    <property type="evidence" value="ECO:0007669"/>
    <property type="project" value="InterPro"/>
</dbReference>
<dbReference type="Gene3D" id="3.40.630.30">
    <property type="match status" value="1"/>
</dbReference>
<dbReference type="GO" id="GO:0008324">
    <property type="term" value="F:monoatomic cation transmembrane transporter activity"/>
    <property type="evidence" value="ECO:0007669"/>
    <property type="project" value="InterPro"/>
</dbReference>
<dbReference type="AlphaFoldDB" id="A0A1I3W5G3"/>
<feature type="transmembrane region" description="Helical" evidence="6">
    <location>
        <begin position="92"/>
        <end position="111"/>
    </location>
</feature>
<feature type="domain" description="N-acetyltransferase" evidence="7">
    <location>
        <begin position="319"/>
        <end position="481"/>
    </location>
</feature>
<keyword evidence="2" id="KW-0813">Transport</keyword>
<accession>A0A1I3W5G3</accession>
<dbReference type="PANTHER" id="PTHR43840">
    <property type="entry name" value="MITOCHONDRIAL METAL TRANSPORTER 1-RELATED"/>
    <property type="match status" value="1"/>
</dbReference>
<comment type="subcellular location">
    <subcellularLocation>
        <location evidence="1">Membrane</location>
        <topology evidence="1">Multi-pass membrane protein</topology>
    </subcellularLocation>
</comment>
<dbReference type="Gene3D" id="1.20.1510.10">
    <property type="entry name" value="Cation efflux protein transmembrane domain"/>
    <property type="match status" value="1"/>
</dbReference>
<dbReference type="SUPFAM" id="SSF161111">
    <property type="entry name" value="Cation efflux protein transmembrane domain-like"/>
    <property type="match status" value="1"/>
</dbReference>
<dbReference type="InterPro" id="IPR027469">
    <property type="entry name" value="Cation_efflux_TMD_sf"/>
</dbReference>
<evidence type="ECO:0000313" key="8">
    <source>
        <dbReference type="EMBL" id="SFK02715.1"/>
    </source>
</evidence>
<feature type="transmembrane region" description="Helical" evidence="6">
    <location>
        <begin position="189"/>
        <end position="210"/>
    </location>
</feature>